<feature type="domain" description="Ketoreductase" evidence="3">
    <location>
        <begin position="7"/>
        <end position="187"/>
    </location>
</feature>
<dbReference type="PRINTS" id="PR00080">
    <property type="entry name" value="SDRFAMILY"/>
</dbReference>
<gene>
    <name evidence="4" type="primary">fabG_2</name>
    <name evidence="4" type="ORF">HG15A2_02250</name>
</gene>
<dbReference type="InterPro" id="IPR002347">
    <property type="entry name" value="SDR_fam"/>
</dbReference>
<evidence type="ECO:0000256" key="2">
    <source>
        <dbReference type="ARBA" id="ARBA00023002"/>
    </source>
</evidence>
<dbReference type="KEGG" id="amob:HG15A2_02250"/>
<dbReference type="EC" id="1.1.1.100" evidence="4"/>
<dbReference type="AlphaFoldDB" id="A0A517MPZ7"/>
<dbReference type="GO" id="GO:0032787">
    <property type="term" value="P:monocarboxylic acid metabolic process"/>
    <property type="evidence" value="ECO:0007669"/>
    <property type="project" value="UniProtKB-ARBA"/>
</dbReference>
<dbReference type="PANTHER" id="PTHR42879:SF2">
    <property type="entry name" value="3-OXOACYL-[ACYL-CARRIER-PROTEIN] REDUCTASE FABG"/>
    <property type="match status" value="1"/>
</dbReference>
<dbReference type="FunFam" id="3.40.50.720:FF:000173">
    <property type="entry name" value="3-oxoacyl-[acyl-carrier protein] reductase"/>
    <property type="match status" value="1"/>
</dbReference>
<dbReference type="SUPFAM" id="SSF51735">
    <property type="entry name" value="NAD(P)-binding Rossmann-fold domains"/>
    <property type="match status" value="1"/>
</dbReference>
<accession>A0A517MPZ7</accession>
<dbReference type="InterPro" id="IPR057326">
    <property type="entry name" value="KR_dom"/>
</dbReference>
<dbReference type="InterPro" id="IPR050259">
    <property type="entry name" value="SDR"/>
</dbReference>
<keyword evidence="2 4" id="KW-0560">Oxidoreductase</keyword>
<dbReference type="GO" id="GO:0004316">
    <property type="term" value="F:3-oxoacyl-[acyl-carrier-protein] reductase (NADPH) activity"/>
    <property type="evidence" value="ECO:0007669"/>
    <property type="project" value="UniProtKB-EC"/>
</dbReference>
<keyword evidence="5" id="KW-1185">Reference proteome</keyword>
<dbReference type="PROSITE" id="PS00061">
    <property type="entry name" value="ADH_SHORT"/>
    <property type="match status" value="1"/>
</dbReference>
<evidence type="ECO:0000313" key="5">
    <source>
        <dbReference type="Proteomes" id="UP000319852"/>
    </source>
</evidence>
<evidence type="ECO:0000256" key="1">
    <source>
        <dbReference type="ARBA" id="ARBA00006484"/>
    </source>
</evidence>
<organism evidence="4 5">
    <name type="scientific">Adhaeretor mobilis</name>
    <dbReference type="NCBI Taxonomy" id="1930276"/>
    <lineage>
        <taxon>Bacteria</taxon>
        <taxon>Pseudomonadati</taxon>
        <taxon>Planctomycetota</taxon>
        <taxon>Planctomycetia</taxon>
        <taxon>Pirellulales</taxon>
        <taxon>Lacipirellulaceae</taxon>
        <taxon>Adhaeretor</taxon>
    </lineage>
</organism>
<reference evidence="4 5" key="1">
    <citation type="submission" date="2019-02" db="EMBL/GenBank/DDBJ databases">
        <title>Deep-cultivation of Planctomycetes and their phenomic and genomic characterization uncovers novel biology.</title>
        <authorList>
            <person name="Wiegand S."/>
            <person name="Jogler M."/>
            <person name="Boedeker C."/>
            <person name="Pinto D."/>
            <person name="Vollmers J."/>
            <person name="Rivas-Marin E."/>
            <person name="Kohn T."/>
            <person name="Peeters S.H."/>
            <person name="Heuer A."/>
            <person name="Rast P."/>
            <person name="Oberbeckmann S."/>
            <person name="Bunk B."/>
            <person name="Jeske O."/>
            <person name="Meyerdierks A."/>
            <person name="Storesund J.E."/>
            <person name="Kallscheuer N."/>
            <person name="Luecker S."/>
            <person name="Lage O.M."/>
            <person name="Pohl T."/>
            <person name="Merkel B.J."/>
            <person name="Hornburger P."/>
            <person name="Mueller R.-W."/>
            <person name="Bruemmer F."/>
            <person name="Labrenz M."/>
            <person name="Spormann A.M."/>
            <person name="Op den Camp H."/>
            <person name="Overmann J."/>
            <person name="Amann R."/>
            <person name="Jetten M.S.M."/>
            <person name="Mascher T."/>
            <person name="Medema M.H."/>
            <person name="Devos D.P."/>
            <person name="Kaster A.-K."/>
            <person name="Ovreas L."/>
            <person name="Rohde M."/>
            <person name="Galperin M.Y."/>
            <person name="Jogler C."/>
        </authorList>
    </citation>
    <scope>NUCLEOTIDE SEQUENCE [LARGE SCALE GENOMIC DNA]</scope>
    <source>
        <strain evidence="4 5">HG15A2</strain>
    </source>
</reference>
<dbReference type="PRINTS" id="PR00081">
    <property type="entry name" value="GDHRDH"/>
</dbReference>
<name>A0A517MPZ7_9BACT</name>
<dbReference type="SMART" id="SM00822">
    <property type="entry name" value="PKS_KR"/>
    <property type="match status" value="1"/>
</dbReference>
<dbReference type="EMBL" id="CP036263">
    <property type="protein sequence ID" value="QDS96966.1"/>
    <property type="molecule type" value="Genomic_DNA"/>
</dbReference>
<protein>
    <submittedName>
        <fullName evidence="4">3-oxoacyl-[acyl-carrier-protein] reductase FabG</fullName>
        <ecNumber evidence="4">1.1.1.100</ecNumber>
    </submittedName>
</protein>
<dbReference type="Gene3D" id="3.40.50.720">
    <property type="entry name" value="NAD(P)-binding Rossmann-like Domain"/>
    <property type="match status" value="1"/>
</dbReference>
<dbReference type="InterPro" id="IPR020904">
    <property type="entry name" value="Sc_DH/Rdtase_CS"/>
</dbReference>
<evidence type="ECO:0000313" key="4">
    <source>
        <dbReference type="EMBL" id="QDS96966.1"/>
    </source>
</evidence>
<dbReference type="Pfam" id="PF13561">
    <property type="entry name" value="adh_short_C2"/>
    <property type="match status" value="1"/>
</dbReference>
<proteinExistence type="inferred from homology"/>
<dbReference type="InterPro" id="IPR036291">
    <property type="entry name" value="NAD(P)-bd_dom_sf"/>
</dbReference>
<dbReference type="PANTHER" id="PTHR42879">
    <property type="entry name" value="3-OXOACYL-(ACYL-CARRIER-PROTEIN) REDUCTASE"/>
    <property type="match status" value="1"/>
</dbReference>
<evidence type="ECO:0000259" key="3">
    <source>
        <dbReference type="SMART" id="SM00822"/>
    </source>
</evidence>
<sequence>MPSNEARLVLVTGATRGLGLAIAERLAADGYRIIATGRQPSDALDALIKENPSIAFRALDLGDHESLHPFCTALKEEFGPLYGLVNNAAIARDGVLATIHDSEIAEVVNVNVLGTILLTKYAQRAMFQKTGRQTDARIVNIASVVGTSGASGLSVYGATKAALLGFTRSLAREVGRIGITVNAVSPGYMETEMSAGLGADALAKVVRRSPLGVLSEVQDVAAAVAYLLSDDGKRVTGIELKVDAGATS</sequence>
<dbReference type="RefSeq" id="WP_145056971.1">
    <property type="nucleotide sequence ID" value="NZ_CP036263.1"/>
</dbReference>
<dbReference type="OrthoDB" id="9808814at2"/>
<dbReference type="Proteomes" id="UP000319852">
    <property type="component" value="Chromosome"/>
</dbReference>
<comment type="similarity">
    <text evidence="1">Belongs to the short-chain dehydrogenases/reductases (SDR) family.</text>
</comment>